<accession>A0A0F9LGX9</accession>
<proteinExistence type="predicted"/>
<comment type="caution">
    <text evidence="1">The sequence shown here is derived from an EMBL/GenBank/DDBJ whole genome shotgun (WGS) entry which is preliminary data.</text>
</comment>
<evidence type="ECO:0000313" key="1">
    <source>
        <dbReference type="EMBL" id="KKM63535.1"/>
    </source>
</evidence>
<protein>
    <submittedName>
        <fullName evidence="1">Uncharacterized protein</fullName>
    </submittedName>
</protein>
<name>A0A0F9LGX9_9ZZZZ</name>
<gene>
    <name evidence="1" type="ORF">LCGC14_1510480</name>
</gene>
<dbReference type="EMBL" id="LAZR01011080">
    <property type="protein sequence ID" value="KKM63535.1"/>
    <property type="molecule type" value="Genomic_DNA"/>
</dbReference>
<reference evidence="1" key="1">
    <citation type="journal article" date="2015" name="Nature">
        <title>Complex archaea that bridge the gap between prokaryotes and eukaryotes.</title>
        <authorList>
            <person name="Spang A."/>
            <person name="Saw J.H."/>
            <person name="Jorgensen S.L."/>
            <person name="Zaremba-Niedzwiedzka K."/>
            <person name="Martijn J."/>
            <person name="Lind A.E."/>
            <person name="van Eijk R."/>
            <person name="Schleper C."/>
            <person name="Guy L."/>
            <person name="Ettema T.J."/>
        </authorList>
    </citation>
    <scope>NUCLEOTIDE SEQUENCE</scope>
</reference>
<dbReference type="AlphaFoldDB" id="A0A0F9LGX9"/>
<sequence length="1156" mass="133504">MPRCKFGIEGLEFANDEDRARFNNYFRQTGNLDEAIRIWLENEYEVITDRQARGWEPRIRSISEEGEELQSLPEQRPLESYLRTRVVPGFSPSQQKSMVDSLRWVLTQINLEETTRGEAFERTLAIVKRFRNEALEEGKTFVVGEWDKVISNWPAFVSLTFDSLRILGYRVSNVISEDDYKTEEGEEVIEGEDSNFEKTRYDDEAYFYQNTRDKAPARLKNTLSLIVDVEPEFAEGRIPVARMSYVGTPTYVNFDTVWSQLKSLLSDHEGDFDEYLIFLKSQPNALYTVIANKLESVSYEEQSEFVAMMNQTRIRMSLLLLTPVYYNGKVVSYRTHPIRSDRLSHIDTMIASWIENQKNSPLTTFTSGEMRINDSQVRGIRERYESAIREAKNQGGLRGQWFVEQFGKMLQDIGIALPEQALKDLPNNAGRVGNSSWANFISMEREKSFARQALDSFERTDEEGGRFELNNPLIGLRKKGYMRKLAAYTTEYSQILYPDSFRNIESRTVNAYQPHNHLSISVRKFKEDPNYRFLITSTSFSRDSFWAELIEKDPQFADLLEVDYLDGTKLRNARRGQKRDTMSSIDQHLLALGLFQGPQQWKTLAGQRHTIFMAPTLGDKSRTPIFSFFKRGVDVATDEGYVTSLAVETVNDILRVAWSEATRIYRFQNTVKEQLKEDGLLEQYAKGAEFFHLLPYLNEDNLKKLNKEGLITKAELNKIWSNGKLMLNAEAASEIEHGITAEKGILRKVISYETIGQINSLIDLFKEQGLIRTEGGKTTAFMDPWYMRNIIQKDTTEDRIAAAVADYFVNYIYFNAEYARLFGGDPAHTWKDPDLSATKENNQKRHSGHITPINLGRWRRGESYLKVTIGDRLVDSKEAKLYKEELGFEAFTRINSTDSQEFTTVEEEIDFLNAYGRIPKDLYDRLKRKINANRGGNYVVNEADLNTLKKALFKPEKPIAFSTQIYPQYDTVVRTYTKSSSIPLIPQLIKGTELDKLRKAMEIQHIARAAHESADKMGAVKITTIYTDDSRIRDDIVFVDAQTLLRSEMGLQQEIPIKKFDILTVSQLDSLLFIGLRDAKDFEFMGKKDWNGRQLESVKERVRSELFYRGQRRLLTRLGAHEFEGLYSFNDLSFVRDSLVAEAGRRNWPTTDLERL</sequence>
<feature type="non-terminal residue" evidence="1">
    <location>
        <position position="1156"/>
    </location>
</feature>
<organism evidence="1">
    <name type="scientific">marine sediment metagenome</name>
    <dbReference type="NCBI Taxonomy" id="412755"/>
    <lineage>
        <taxon>unclassified sequences</taxon>
        <taxon>metagenomes</taxon>
        <taxon>ecological metagenomes</taxon>
    </lineage>
</organism>